<evidence type="ECO:0000256" key="2">
    <source>
        <dbReference type="SAM" id="Phobius"/>
    </source>
</evidence>
<dbReference type="InterPro" id="IPR009937">
    <property type="entry name" value="Phage_holin_3_6"/>
</dbReference>
<dbReference type="STRING" id="1891671.SAMN06295885_3438"/>
<accession>A0A1X7PGL3</accession>
<reference evidence="4" key="1">
    <citation type="submission" date="2017-04" db="EMBL/GenBank/DDBJ databases">
        <authorList>
            <person name="Varghese N."/>
            <person name="Submissions S."/>
        </authorList>
    </citation>
    <scope>NUCLEOTIDE SEQUENCE [LARGE SCALE GENOMIC DNA]</scope>
    <source>
        <strain evidence="4">VKM Ac-2121</strain>
    </source>
</reference>
<feature type="transmembrane region" description="Helical" evidence="2">
    <location>
        <begin position="94"/>
        <end position="115"/>
    </location>
</feature>
<dbReference type="EMBL" id="FXBM01000003">
    <property type="protein sequence ID" value="SMH49885.1"/>
    <property type="molecule type" value="Genomic_DNA"/>
</dbReference>
<name>A0A1X7PGL3_9MICO</name>
<evidence type="ECO:0000313" key="3">
    <source>
        <dbReference type="EMBL" id="SMH49885.1"/>
    </source>
</evidence>
<feature type="transmembrane region" description="Helical" evidence="2">
    <location>
        <begin position="63"/>
        <end position="88"/>
    </location>
</feature>
<dbReference type="AlphaFoldDB" id="A0A1X7PGL3"/>
<dbReference type="Proteomes" id="UP000193711">
    <property type="component" value="Unassembled WGS sequence"/>
</dbReference>
<dbReference type="Pfam" id="PF07332">
    <property type="entry name" value="Phage_holin_3_6"/>
    <property type="match status" value="1"/>
</dbReference>
<organism evidence="3 4">
    <name type="scientific">Rathayibacter oskolensis</name>
    <dbReference type="NCBI Taxonomy" id="1891671"/>
    <lineage>
        <taxon>Bacteria</taxon>
        <taxon>Bacillati</taxon>
        <taxon>Actinomycetota</taxon>
        <taxon>Actinomycetes</taxon>
        <taxon>Micrococcales</taxon>
        <taxon>Microbacteriaceae</taxon>
        <taxon>Rathayibacter</taxon>
    </lineage>
</organism>
<keyword evidence="2" id="KW-0812">Transmembrane</keyword>
<gene>
    <name evidence="3" type="ORF">SAMN06295885_3438</name>
</gene>
<keyword evidence="4" id="KW-1185">Reference proteome</keyword>
<evidence type="ECO:0000256" key="1">
    <source>
        <dbReference type="SAM" id="MobiDB-lite"/>
    </source>
</evidence>
<keyword evidence="2" id="KW-0472">Membrane</keyword>
<keyword evidence="2" id="KW-1133">Transmembrane helix</keyword>
<feature type="region of interest" description="Disordered" evidence="1">
    <location>
        <begin position="1"/>
        <end position="24"/>
    </location>
</feature>
<proteinExistence type="predicted"/>
<dbReference type="RefSeq" id="WP_085477808.1">
    <property type="nucleotide sequence ID" value="NZ_FXBM01000003.1"/>
</dbReference>
<dbReference type="OrthoDB" id="3216929at2"/>
<protein>
    <submittedName>
        <fullName evidence="3">Putative Holin-X, holin superfamily III</fullName>
    </submittedName>
</protein>
<evidence type="ECO:0000313" key="4">
    <source>
        <dbReference type="Proteomes" id="UP000193711"/>
    </source>
</evidence>
<sequence length="147" mass="14997">MTDPSGAHRAGLGEPTADQRAGSTSLGDLLGEVSRDLSTLIRQEMALAKAELKESAGKAGKGAGLLGGAGYAAIMAVLFLSIALWWALGTLIGNGWSGVVVAVLWGIVAAILYSVGRKSLKTVEGAPETVDSLKKIPETLKPNGAGR</sequence>